<evidence type="ECO:0000313" key="3">
    <source>
        <dbReference type="Proteomes" id="UP000232003"/>
    </source>
</evidence>
<protein>
    <submittedName>
        <fullName evidence="2">Uncharacterized protein</fullName>
    </submittedName>
</protein>
<dbReference type="AlphaFoldDB" id="A0A2K8SH83"/>
<keyword evidence="1" id="KW-0812">Transmembrane</keyword>
<evidence type="ECO:0000313" key="2">
    <source>
        <dbReference type="EMBL" id="AUB34811.1"/>
    </source>
</evidence>
<proteinExistence type="predicted"/>
<keyword evidence="1" id="KW-0472">Membrane</keyword>
<keyword evidence="1" id="KW-1133">Transmembrane helix</keyword>
<keyword evidence="3" id="KW-1185">Reference proteome</keyword>
<gene>
    <name evidence="2" type="ORF">COO91_00645</name>
</gene>
<dbReference type="Proteomes" id="UP000232003">
    <property type="component" value="Chromosome"/>
</dbReference>
<reference evidence="2 3" key="1">
    <citation type="submission" date="2017-11" db="EMBL/GenBank/DDBJ databases">
        <title>Complete genome of a free-living desiccation-tolerant cyanobacterium and its photosynthetic adaptation to extreme terrestrial habitat.</title>
        <authorList>
            <person name="Shang J."/>
        </authorList>
    </citation>
    <scope>NUCLEOTIDE SEQUENCE [LARGE SCALE GENOMIC DNA]</scope>
    <source>
        <strain evidence="2 3">CCNUN1</strain>
    </source>
</reference>
<name>A0A2K8SH83_9NOSO</name>
<dbReference type="EMBL" id="CP024785">
    <property type="protein sequence ID" value="AUB34811.1"/>
    <property type="molecule type" value="Genomic_DNA"/>
</dbReference>
<organism evidence="2 3">
    <name type="scientific">Nostoc flagelliforme CCNUN1</name>
    <dbReference type="NCBI Taxonomy" id="2038116"/>
    <lineage>
        <taxon>Bacteria</taxon>
        <taxon>Bacillati</taxon>
        <taxon>Cyanobacteriota</taxon>
        <taxon>Cyanophyceae</taxon>
        <taxon>Nostocales</taxon>
        <taxon>Nostocaceae</taxon>
        <taxon>Nostoc</taxon>
    </lineage>
</organism>
<evidence type="ECO:0000256" key="1">
    <source>
        <dbReference type="SAM" id="Phobius"/>
    </source>
</evidence>
<feature type="transmembrane region" description="Helical" evidence="1">
    <location>
        <begin position="6"/>
        <end position="29"/>
    </location>
</feature>
<sequence>MLKVEAIAFPLSTIYLLPVLSYFCFSIAFRTRSTSNSNAWAI</sequence>
<dbReference type="KEGG" id="nfl:COO91_00645"/>
<accession>A0A2K8SH83</accession>